<gene>
    <name evidence="6" type="ORF">VLY81_12830</name>
</gene>
<feature type="DNA-binding region" description="H-T-H motif" evidence="4">
    <location>
        <begin position="30"/>
        <end position="49"/>
    </location>
</feature>
<dbReference type="InterPro" id="IPR009057">
    <property type="entry name" value="Homeodomain-like_sf"/>
</dbReference>
<proteinExistence type="predicted"/>
<dbReference type="PANTHER" id="PTHR30055">
    <property type="entry name" value="HTH-TYPE TRANSCRIPTIONAL REGULATOR RUTR"/>
    <property type="match status" value="1"/>
</dbReference>
<keyword evidence="1" id="KW-0805">Transcription regulation</keyword>
<dbReference type="InterPro" id="IPR001647">
    <property type="entry name" value="HTH_TetR"/>
</dbReference>
<dbReference type="SUPFAM" id="SSF46689">
    <property type="entry name" value="Homeodomain-like"/>
    <property type="match status" value="1"/>
</dbReference>
<evidence type="ECO:0000313" key="6">
    <source>
        <dbReference type="EMBL" id="WRP14290.1"/>
    </source>
</evidence>
<organism evidence="6 7">
    <name type="scientific">Geochorda subterranea</name>
    <dbReference type="NCBI Taxonomy" id="3109564"/>
    <lineage>
        <taxon>Bacteria</taxon>
        <taxon>Bacillati</taxon>
        <taxon>Bacillota</taxon>
        <taxon>Limnochordia</taxon>
        <taxon>Limnochordales</taxon>
        <taxon>Geochordaceae</taxon>
        <taxon>Geochorda</taxon>
    </lineage>
</organism>
<reference evidence="7" key="1">
    <citation type="submission" date="2023-12" db="EMBL/GenBank/DDBJ databases">
        <title>Novel isolates from deep terrestrial aquifers shed light on the physiology and ecology of the class Limnochordia.</title>
        <authorList>
            <person name="Karnachuk O.V."/>
            <person name="Lukina A.P."/>
            <person name="Avakyan M.R."/>
            <person name="Kadnikov V."/>
            <person name="Begmatov S."/>
            <person name="Beletsky A.V."/>
            <person name="Mardanov A.V."/>
            <person name="Ravin N.V."/>
        </authorList>
    </citation>
    <scope>NUCLEOTIDE SEQUENCE [LARGE SCALE GENOMIC DNA]</scope>
    <source>
        <strain evidence="7">LN</strain>
    </source>
</reference>
<evidence type="ECO:0000313" key="7">
    <source>
        <dbReference type="Proteomes" id="UP001333102"/>
    </source>
</evidence>
<dbReference type="Proteomes" id="UP001333102">
    <property type="component" value="Chromosome"/>
</dbReference>
<dbReference type="InterPro" id="IPR050109">
    <property type="entry name" value="HTH-type_TetR-like_transc_reg"/>
</dbReference>
<dbReference type="RefSeq" id="WP_324668599.1">
    <property type="nucleotide sequence ID" value="NZ_CP141614.1"/>
</dbReference>
<evidence type="ECO:0000256" key="4">
    <source>
        <dbReference type="PROSITE-ProRule" id="PRU00335"/>
    </source>
</evidence>
<evidence type="ECO:0000256" key="2">
    <source>
        <dbReference type="ARBA" id="ARBA00023125"/>
    </source>
</evidence>
<dbReference type="Pfam" id="PF00440">
    <property type="entry name" value="TetR_N"/>
    <property type="match status" value="1"/>
</dbReference>
<protein>
    <submittedName>
        <fullName evidence="6">Helix-turn-helix domain-containing protein</fullName>
    </submittedName>
</protein>
<keyword evidence="7" id="KW-1185">Reference proteome</keyword>
<dbReference type="PANTHER" id="PTHR30055:SF234">
    <property type="entry name" value="HTH-TYPE TRANSCRIPTIONAL REGULATOR BETI"/>
    <property type="match status" value="1"/>
</dbReference>
<dbReference type="EMBL" id="CP141614">
    <property type="protein sequence ID" value="WRP14290.1"/>
    <property type="molecule type" value="Genomic_DNA"/>
</dbReference>
<keyword evidence="3" id="KW-0804">Transcription</keyword>
<accession>A0ABZ1BN88</accession>
<name>A0ABZ1BN88_9FIRM</name>
<dbReference type="PROSITE" id="PS50977">
    <property type="entry name" value="HTH_TETR_2"/>
    <property type="match status" value="1"/>
</dbReference>
<dbReference type="Gene3D" id="1.10.357.10">
    <property type="entry name" value="Tetracycline Repressor, domain 2"/>
    <property type="match status" value="1"/>
</dbReference>
<feature type="domain" description="HTH tetR-type" evidence="5">
    <location>
        <begin position="7"/>
        <end position="67"/>
    </location>
</feature>
<evidence type="ECO:0000256" key="1">
    <source>
        <dbReference type="ARBA" id="ARBA00023015"/>
    </source>
</evidence>
<dbReference type="InterPro" id="IPR036271">
    <property type="entry name" value="Tet_transcr_reg_TetR-rel_C_sf"/>
</dbReference>
<sequence>MQARVASPTGQTILDAAYRCMVRNGYAAVSMRQIAREAGVALSQLHYYFRSKDHLLVEVLRRTMEQHVRETVSRLAELPPERRVHGLLALIRTKLRQDPGWFRLLFDSLVLASRDPEARQQVRRLFQELSEEAGRRFPQLWQMSATGRAGTVRGRLQPWPGALSPTALGRVVVATLYGLALQLLVEGADQASEPLWFGELMAAVSPAGQ</sequence>
<dbReference type="PRINTS" id="PR00455">
    <property type="entry name" value="HTHTETR"/>
</dbReference>
<evidence type="ECO:0000256" key="3">
    <source>
        <dbReference type="ARBA" id="ARBA00023163"/>
    </source>
</evidence>
<evidence type="ECO:0000259" key="5">
    <source>
        <dbReference type="PROSITE" id="PS50977"/>
    </source>
</evidence>
<dbReference type="SUPFAM" id="SSF48498">
    <property type="entry name" value="Tetracyclin repressor-like, C-terminal domain"/>
    <property type="match status" value="1"/>
</dbReference>
<keyword evidence="2 4" id="KW-0238">DNA-binding</keyword>